<dbReference type="GO" id="GO:0005524">
    <property type="term" value="F:ATP binding"/>
    <property type="evidence" value="ECO:0007669"/>
    <property type="project" value="UniProtKB-KW"/>
</dbReference>
<dbReference type="PANTHER" id="PTHR43297:SF2">
    <property type="entry name" value="DIPEPTIDE TRANSPORT ATP-BINDING PROTEIN DPPD"/>
    <property type="match status" value="1"/>
</dbReference>
<dbReference type="PANTHER" id="PTHR43297">
    <property type="entry name" value="OLIGOPEPTIDE TRANSPORT ATP-BINDING PROTEIN APPD"/>
    <property type="match status" value="1"/>
</dbReference>
<comment type="similarity">
    <text evidence="2">Belongs to the ABC transporter superfamily.</text>
</comment>
<dbReference type="InterPro" id="IPR003439">
    <property type="entry name" value="ABC_transporter-like_ATP-bd"/>
</dbReference>
<dbReference type="InterPro" id="IPR003593">
    <property type="entry name" value="AAA+_ATPase"/>
</dbReference>
<evidence type="ECO:0000256" key="7">
    <source>
        <dbReference type="ARBA" id="ARBA00023136"/>
    </source>
</evidence>
<keyword evidence="4" id="KW-1003">Cell membrane</keyword>
<dbReference type="RefSeq" id="WP_266342515.1">
    <property type="nucleotide sequence ID" value="NZ_JAPKNH010000002.1"/>
</dbReference>
<dbReference type="PROSITE" id="PS00211">
    <property type="entry name" value="ABC_TRANSPORTER_1"/>
    <property type="match status" value="1"/>
</dbReference>
<dbReference type="InterPro" id="IPR050388">
    <property type="entry name" value="ABC_Ni/Peptide_Import"/>
</dbReference>
<dbReference type="SMART" id="SM00382">
    <property type="entry name" value="AAA"/>
    <property type="match status" value="1"/>
</dbReference>
<dbReference type="Pfam" id="PF08352">
    <property type="entry name" value="oligo_HPY"/>
    <property type="match status" value="1"/>
</dbReference>
<evidence type="ECO:0000313" key="9">
    <source>
        <dbReference type="EMBL" id="MFC5514481.1"/>
    </source>
</evidence>
<feature type="domain" description="ABC transporter" evidence="8">
    <location>
        <begin position="3"/>
        <end position="253"/>
    </location>
</feature>
<dbReference type="Pfam" id="PF00005">
    <property type="entry name" value="ABC_tran"/>
    <property type="match status" value="1"/>
</dbReference>
<dbReference type="Gene3D" id="3.40.50.300">
    <property type="entry name" value="P-loop containing nucleotide triphosphate hydrolases"/>
    <property type="match status" value="1"/>
</dbReference>
<name>A0ABW0PQP0_9HYPH</name>
<evidence type="ECO:0000313" key="10">
    <source>
        <dbReference type="Proteomes" id="UP001596150"/>
    </source>
</evidence>
<evidence type="ECO:0000256" key="5">
    <source>
        <dbReference type="ARBA" id="ARBA00022741"/>
    </source>
</evidence>
<dbReference type="CDD" id="cd03257">
    <property type="entry name" value="ABC_NikE_OppD_transporters"/>
    <property type="match status" value="1"/>
</dbReference>
<dbReference type="InterPro" id="IPR027417">
    <property type="entry name" value="P-loop_NTPase"/>
</dbReference>
<evidence type="ECO:0000259" key="8">
    <source>
        <dbReference type="PROSITE" id="PS50893"/>
    </source>
</evidence>
<evidence type="ECO:0000256" key="6">
    <source>
        <dbReference type="ARBA" id="ARBA00022840"/>
    </source>
</evidence>
<comment type="subcellular location">
    <subcellularLocation>
        <location evidence="1">Cell inner membrane</location>
        <topology evidence="1">Peripheral membrane protein</topology>
    </subcellularLocation>
</comment>
<reference evidence="10" key="1">
    <citation type="journal article" date="2019" name="Int. J. Syst. Evol. Microbiol.">
        <title>The Global Catalogue of Microorganisms (GCM) 10K type strain sequencing project: providing services to taxonomists for standard genome sequencing and annotation.</title>
        <authorList>
            <consortium name="The Broad Institute Genomics Platform"/>
            <consortium name="The Broad Institute Genome Sequencing Center for Infectious Disease"/>
            <person name="Wu L."/>
            <person name="Ma J."/>
        </authorList>
    </citation>
    <scope>NUCLEOTIDE SEQUENCE [LARGE SCALE GENOMIC DNA]</scope>
    <source>
        <strain evidence="10">KACC 12633</strain>
    </source>
</reference>
<dbReference type="EMBL" id="JBHSML010000002">
    <property type="protein sequence ID" value="MFC5514481.1"/>
    <property type="molecule type" value="Genomic_DNA"/>
</dbReference>
<keyword evidence="5" id="KW-0547">Nucleotide-binding</keyword>
<gene>
    <name evidence="9" type="ORF">ACFPP9_01770</name>
</gene>
<dbReference type="NCBIfam" id="TIGR01727">
    <property type="entry name" value="oligo_HPY"/>
    <property type="match status" value="1"/>
</dbReference>
<evidence type="ECO:0000256" key="2">
    <source>
        <dbReference type="ARBA" id="ARBA00005417"/>
    </source>
</evidence>
<proteinExistence type="inferred from homology"/>
<protein>
    <submittedName>
        <fullName evidence="9">ABC transporter ATP-binding protein</fullName>
    </submittedName>
</protein>
<sequence length="325" mass="35740">MSLHVRDIETRFRTTAGEVHAVNGVSFDVGDGELVGIVGESGSGKSVTINSILGLIRTSGTITSGTATFGGRDLIAMRSRDLRKIRGAEIGFIAQNPFGALNPVLRLSRQFENVVRAHRRLDRKEIRRQALAMLGHVGIHQPERVLDGYAHELSGGMAQRVVIALALMLDPTLVVADEPTTALDVTVQKQILDLISTLVRERERSMLIITHDLGVVANYCDRVVVMYCGRVMEDGPVREVFRRPYHPYALALLRSVPRAGQALQTLGGRLPKLNAQPVGCLFRDRCPYRMDVCDRVTPPLREVSPGRKVSCHLDVEQEVPTLVAG</sequence>
<dbReference type="InterPro" id="IPR017871">
    <property type="entry name" value="ABC_transporter-like_CS"/>
</dbReference>
<keyword evidence="10" id="KW-1185">Reference proteome</keyword>
<keyword evidence="6 9" id="KW-0067">ATP-binding</keyword>
<organism evidence="9 10">
    <name type="scientific">Kaistia terrae</name>
    <dbReference type="NCBI Taxonomy" id="537017"/>
    <lineage>
        <taxon>Bacteria</taxon>
        <taxon>Pseudomonadati</taxon>
        <taxon>Pseudomonadota</taxon>
        <taxon>Alphaproteobacteria</taxon>
        <taxon>Hyphomicrobiales</taxon>
        <taxon>Kaistiaceae</taxon>
        <taxon>Kaistia</taxon>
    </lineage>
</organism>
<dbReference type="PROSITE" id="PS50893">
    <property type="entry name" value="ABC_TRANSPORTER_2"/>
    <property type="match status" value="1"/>
</dbReference>
<evidence type="ECO:0000256" key="3">
    <source>
        <dbReference type="ARBA" id="ARBA00022448"/>
    </source>
</evidence>
<evidence type="ECO:0000256" key="1">
    <source>
        <dbReference type="ARBA" id="ARBA00004417"/>
    </source>
</evidence>
<keyword evidence="7" id="KW-0472">Membrane</keyword>
<dbReference type="SUPFAM" id="SSF52540">
    <property type="entry name" value="P-loop containing nucleoside triphosphate hydrolases"/>
    <property type="match status" value="1"/>
</dbReference>
<accession>A0ABW0PQP0</accession>
<dbReference type="Proteomes" id="UP001596150">
    <property type="component" value="Unassembled WGS sequence"/>
</dbReference>
<comment type="caution">
    <text evidence="9">The sequence shown here is derived from an EMBL/GenBank/DDBJ whole genome shotgun (WGS) entry which is preliminary data.</text>
</comment>
<keyword evidence="3" id="KW-0813">Transport</keyword>
<dbReference type="InterPro" id="IPR013563">
    <property type="entry name" value="Oligopep_ABC_C"/>
</dbReference>
<evidence type="ECO:0000256" key="4">
    <source>
        <dbReference type="ARBA" id="ARBA00022475"/>
    </source>
</evidence>